<protein>
    <submittedName>
        <fullName evidence="1">Uncharacterized protein</fullName>
    </submittedName>
</protein>
<proteinExistence type="predicted"/>
<sequence>MSLEIKRDFEIKTANSKKIVQVLNMFCLDIEEHPADFVLLEEFSMQNSNKVITIFDRLKVWAAERTMSSITGKKEEFIIHFMNSNTIKFQHKNTNIHMILDDDSGDNPNIVITVNSK</sequence>
<accession>A0A9X6STJ2</accession>
<name>A0A9X6STJ2_BACCE</name>
<dbReference type="Proteomes" id="UP000219922">
    <property type="component" value="Unassembled WGS sequence"/>
</dbReference>
<reference evidence="1 2" key="1">
    <citation type="submission" date="2017-09" db="EMBL/GenBank/DDBJ databases">
        <title>Large-scale bioinformatics analysis of Bacillus genomes uncovers conserved roles of natural products in bacterial physiology.</title>
        <authorList>
            <consortium name="Agbiome Team Llc"/>
            <person name="Bleich R.M."/>
            <person name="Grubbs K.J."/>
            <person name="Santa Maria K.C."/>
            <person name="Allen S.E."/>
            <person name="Farag S."/>
            <person name="Shank E.A."/>
            <person name="Bowers A."/>
        </authorList>
    </citation>
    <scope>NUCLEOTIDE SEQUENCE [LARGE SCALE GENOMIC DNA]</scope>
    <source>
        <strain evidence="1 2">AFS092789</strain>
    </source>
</reference>
<dbReference type="AlphaFoldDB" id="A0A9X6STJ2"/>
<dbReference type="RefSeq" id="WP_098006518.1">
    <property type="nucleotide sequence ID" value="NZ_NVMX01000097.1"/>
</dbReference>
<organism evidence="1 2">
    <name type="scientific">Bacillus cereus</name>
    <dbReference type="NCBI Taxonomy" id="1396"/>
    <lineage>
        <taxon>Bacteria</taxon>
        <taxon>Bacillati</taxon>
        <taxon>Bacillota</taxon>
        <taxon>Bacilli</taxon>
        <taxon>Bacillales</taxon>
        <taxon>Bacillaceae</taxon>
        <taxon>Bacillus</taxon>
        <taxon>Bacillus cereus group</taxon>
    </lineage>
</organism>
<gene>
    <name evidence="1" type="ORF">CON36_31505</name>
</gene>
<evidence type="ECO:0000313" key="2">
    <source>
        <dbReference type="Proteomes" id="UP000219922"/>
    </source>
</evidence>
<comment type="caution">
    <text evidence="1">The sequence shown here is derived from an EMBL/GenBank/DDBJ whole genome shotgun (WGS) entry which is preliminary data.</text>
</comment>
<dbReference type="EMBL" id="NVMX01000097">
    <property type="protein sequence ID" value="PDZ94872.1"/>
    <property type="molecule type" value="Genomic_DNA"/>
</dbReference>
<evidence type="ECO:0000313" key="1">
    <source>
        <dbReference type="EMBL" id="PDZ94872.1"/>
    </source>
</evidence>